<protein>
    <recommendedName>
        <fullName evidence="3">Glycosyltransferase</fullName>
    </recommendedName>
</protein>
<dbReference type="RefSeq" id="WP_162669241.1">
    <property type="nucleotide sequence ID" value="NZ_LR593886.1"/>
</dbReference>
<dbReference type="EMBL" id="LR593886">
    <property type="protein sequence ID" value="VTR94747.1"/>
    <property type="molecule type" value="Genomic_DNA"/>
</dbReference>
<evidence type="ECO:0000313" key="1">
    <source>
        <dbReference type="EMBL" id="VTR94747.1"/>
    </source>
</evidence>
<name>A0A6P2D1K6_9BACT</name>
<dbReference type="Proteomes" id="UP000464178">
    <property type="component" value="Chromosome"/>
</dbReference>
<reference evidence="1 2" key="1">
    <citation type="submission" date="2019-05" db="EMBL/GenBank/DDBJ databases">
        <authorList>
            <consortium name="Science for Life Laboratories"/>
        </authorList>
    </citation>
    <scope>NUCLEOTIDE SEQUENCE [LARGE SCALE GENOMIC DNA]</scope>
    <source>
        <strain evidence="1">Soil9</strain>
    </source>
</reference>
<organism evidence="1 2">
    <name type="scientific">Gemmata massiliana</name>
    <dbReference type="NCBI Taxonomy" id="1210884"/>
    <lineage>
        <taxon>Bacteria</taxon>
        <taxon>Pseudomonadati</taxon>
        <taxon>Planctomycetota</taxon>
        <taxon>Planctomycetia</taxon>
        <taxon>Gemmatales</taxon>
        <taxon>Gemmataceae</taxon>
        <taxon>Gemmata</taxon>
    </lineage>
</organism>
<dbReference type="KEGG" id="gms:SOIL9_29670"/>
<keyword evidence="2" id="KW-1185">Reference proteome</keyword>
<dbReference type="AlphaFoldDB" id="A0A6P2D1K6"/>
<accession>A0A6P2D1K6</accession>
<evidence type="ECO:0000313" key="2">
    <source>
        <dbReference type="Proteomes" id="UP000464178"/>
    </source>
</evidence>
<gene>
    <name evidence="1" type="ORF">SOIL9_29670</name>
</gene>
<proteinExistence type="predicted"/>
<sequence>MSSAHLPACRHRGEQLLPDRWLCYSDRLVLRTGLVSSEVCRARCPYVDHEPREHGYPEARAPSVRIEHRPELITIGVITAPRPVATLPQTLAELRRAGFTQPIHVFAEPTAPVPDAPGAVPHRNAVQLGLWGNWGATARWMLAETDTPFLLLCEDDVRFCPCAALALQHAIDVLPHDSWGYVSLYTPRHNLSDASGPVGWRHLPVGAGTWGALAWCFTRAGLRALLNSRAVRAHSDTIGTDEVISLAVSEVGRKGYFHVPSLGDHTGGDNSTRGHYHGPGAAFGIGFSPTYRGYLPK</sequence>
<evidence type="ECO:0008006" key="3">
    <source>
        <dbReference type="Google" id="ProtNLM"/>
    </source>
</evidence>